<proteinExistence type="predicted"/>
<gene>
    <name evidence="2" type="ORF">GRI69_03550</name>
</gene>
<protein>
    <recommendedName>
        <fullName evidence="1">Fido domain-containing protein</fullName>
    </recommendedName>
</protein>
<dbReference type="PROSITE" id="PS51459">
    <property type="entry name" value="FIDO"/>
    <property type="match status" value="1"/>
</dbReference>
<dbReference type="SUPFAM" id="SSF140931">
    <property type="entry name" value="Fic-like"/>
    <property type="match status" value="1"/>
</dbReference>
<dbReference type="InterPro" id="IPR003812">
    <property type="entry name" value="Fido"/>
</dbReference>
<dbReference type="Pfam" id="PF02661">
    <property type="entry name" value="Fic"/>
    <property type="match status" value="1"/>
</dbReference>
<dbReference type="Gene3D" id="1.10.3290.10">
    <property type="entry name" value="Fido-like domain"/>
    <property type="match status" value="1"/>
</dbReference>
<dbReference type="AlphaFoldDB" id="A0A844XQ49"/>
<evidence type="ECO:0000313" key="3">
    <source>
        <dbReference type="Proteomes" id="UP000448199"/>
    </source>
</evidence>
<evidence type="ECO:0000259" key="1">
    <source>
        <dbReference type="PROSITE" id="PS51459"/>
    </source>
</evidence>
<dbReference type="InterPro" id="IPR036597">
    <property type="entry name" value="Fido-like_dom_sf"/>
</dbReference>
<organism evidence="2 3">
    <name type="scientific">Qipengyuania vulgaris</name>
    <dbReference type="NCBI Taxonomy" id="291985"/>
    <lineage>
        <taxon>Bacteria</taxon>
        <taxon>Pseudomonadati</taxon>
        <taxon>Pseudomonadota</taxon>
        <taxon>Alphaproteobacteria</taxon>
        <taxon>Sphingomonadales</taxon>
        <taxon>Erythrobacteraceae</taxon>
        <taxon>Qipengyuania</taxon>
    </lineage>
</organism>
<dbReference type="Proteomes" id="UP000448199">
    <property type="component" value="Unassembled WGS sequence"/>
</dbReference>
<name>A0A844XQ49_9SPHN</name>
<comment type="caution">
    <text evidence="2">The sequence shown here is derived from an EMBL/GenBank/DDBJ whole genome shotgun (WGS) entry which is preliminary data.</text>
</comment>
<evidence type="ECO:0000313" key="2">
    <source>
        <dbReference type="EMBL" id="MXO47333.1"/>
    </source>
</evidence>
<dbReference type="EMBL" id="WTYC01000001">
    <property type="protein sequence ID" value="MXO47333.1"/>
    <property type="molecule type" value="Genomic_DNA"/>
</dbReference>
<reference evidence="2 3" key="1">
    <citation type="submission" date="2019-12" db="EMBL/GenBank/DDBJ databases">
        <title>Genomic-based taxomic classification of the family Erythrobacteraceae.</title>
        <authorList>
            <person name="Xu L."/>
        </authorList>
    </citation>
    <scope>NUCLEOTIDE SEQUENCE [LARGE SCALE GENOMIC DNA]</scope>
    <source>
        <strain evidence="2 3">DSM 17792</strain>
    </source>
</reference>
<feature type="domain" description="Fido" evidence="1">
    <location>
        <begin position="107"/>
        <end position="247"/>
    </location>
</feature>
<accession>A0A844XQ49</accession>
<sequence>MALLNRVAMREDRFTLPECSPHLTERYCELESVVTSLNRYYENAVWRSYGSEVRASGLLQTVSLHDERIATHPRISYRAPSLATFQERLCSEPVLVERWEQFLDWQVNPEWAIEMGSKLLGEVAQFRNNEIVKPRMGHVAGWKYINVENSRLWHPELKNVRARRSFPPLLEAVILYAVFVIFHPLKEGNGRVARAIFHGNLANRGVISAPFLPLGPMIYHYGNSFTPAFRGMAQDGRWEEFLQFMLDLIELCCQFTALERGISEL</sequence>
<dbReference type="RefSeq" id="WP_083508390.1">
    <property type="nucleotide sequence ID" value="NZ_WTYC01000001.1"/>
</dbReference>
<dbReference type="OrthoDB" id="9813719at2"/>
<keyword evidence="3" id="KW-1185">Reference proteome</keyword>